<dbReference type="GO" id="GO:0000981">
    <property type="term" value="F:DNA-binding transcription factor activity, RNA polymerase II-specific"/>
    <property type="evidence" value="ECO:0007669"/>
    <property type="project" value="TreeGrafter"/>
</dbReference>
<feature type="signal peptide" evidence="1">
    <location>
        <begin position="1"/>
        <end position="21"/>
    </location>
</feature>
<name>A0A0C3DFC9_OIDMZ</name>
<dbReference type="PANTHER" id="PTHR47657:SF14">
    <property type="entry name" value="ZN(2)-C6 FUNGAL-TYPE DOMAIN-CONTAINING PROTEIN"/>
    <property type="match status" value="1"/>
</dbReference>
<feature type="chain" id="PRO_5002163454" description="Transcription factor domain-containing protein" evidence="1">
    <location>
        <begin position="22"/>
        <end position="274"/>
    </location>
</feature>
<reference evidence="2 3" key="1">
    <citation type="submission" date="2014-04" db="EMBL/GenBank/DDBJ databases">
        <authorList>
            <consortium name="DOE Joint Genome Institute"/>
            <person name="Kuo A."/>
            <person name="Martino E."/>
            <person name="Perotto S."/>
            <person name="Kohler A."/>
            <person name="Nagy L.G."/>
            <person name="Floudas D."/>
            <person name="Copeland A."/>
            <person name="Barry K.W."/>
            <person name="Cichocki N."/>
            <person name="Veneault-Fourrey C."/>
            <person name="LaButti K."/>
            <person name="Lindquist E.A."/>
            <person name="Lipzen A."/>
            <person name="Lundell T."/>
            <person name="Morin E."/>
            <person name="Murat C."/>
            <person name="Sun H."/>
            <person name="Tunlid A."/>
            <person name="Henrissat B."/>
            <person name="Grigoriev I.V."/>
            <person name="Hibbett D.S."/>
            <person name="Martin F."/>
            <person name="Nordberg H.P."/>
            <person name="Cantor M.N."/>
            <person name="Hua S.X."/>
        </authorList>
    </citation>
    <scope>NUCLEOTIDE SEQUENCE [LARGE SCALE GENOMIC DNA]</scope>
    <source>
        <strain evidence="2 3">Zn</strain>
    </source>
</reference>
<proteinExistence type="predicted"/>
<dbReference type="PANTHER" id="PTHR47657">
    <property type="entry name" value="STEROL REGULATORY ELEMENT-BINDING PROTEIN ECM22"/>
    <property type="match status" value="1"/>
</dbReference>
<keyword evidence="3" id="KW-1185">Reference proteome</keyword>
<dbReference type="InParanoid" id="A0A0C3DFC9"/>
<accession>A0A0C3DFC9</accession>
<dbReference type="HOGENOM" id="CLU_024934_6_1_1"/>
<evidence type="ECO:0008006" key="4">
    <source>
        <dbReference type="Google" id="ProtNLM"/>
    </source>
</evidence>
<sequence>WQTRVPLLTFQSEIILDVILAIAALHLQSLEPDDKNLATATAHYLNKAIAKHRLALVQIDASNAEALLVAAILISTTTWLHLHRSHPHEQYEPPIHAYQMIKGVSGLYLWQRSLFDRAGYGWFGDEEPMEVNPDILESNSFLKSVRKDLTQLTKGLSLQYSRDPKTSEAAIAYVFQLYAAYATNGPSSHIHRFIGTMPVRLPPEFLQLLANHDPLAMALLARALILLKVLDYAWWIQGPCDHDVLTYDLRGMCSLMPPDCLWSMDWPLSILSGQ</sequence>
<dbReference type="OrthoDB" id="3546279at2759"/>
<dbReference type="AlphaFoldDB" id="A0A0C3DFC9"/>
<dbReference type="InterPro" id="IPR052400">
    <property type="entry name" value="Zn2-C6_fungal_TF"/>
</dbReference>
<dbReference type="EMBL" id="KN832877">
    <property type="protein sequence ID" value="KIN00648.1"/>
    <property type="molecule type" value="Genomic_DNA"/>
</dbReference>
<reference evidence="3" key="2">
    <citation type="submission" date="2015-01" db="EMBL/GenBank/DDBJ databases">
        <title>Evolutionary Origins and Diversification of the Mycorrhizal Mutualists.</title>
        <authorList>
            <consortium name="DOE Joint Genome Institute"/>
            <consortium name="Mycorrhizal Genomics Consortium"/>
            <person name="Kohler A."/>
            <person name="Kuo A."/>
            <person name="Nagy L.G."/>
            <person name="Floudas D."/>
            <person name="Copeland A."/>
            <person name="Barry K.W."/>
            <person name="Cichocki N."/>
            <person name="Veneault-Fourrey C."/>
            <person name="LaButti K."/>
            <person name="Lindquist E.A."/>
            <person name="Lipzen A."/>
            <person name="Lundell T."/>
            <person name="Morin E."/>
            <person name="Murat C."/>
            <person name="Riley R."/>
            <person name="Ohm R."/>
            <person name="Sun H."/>
            <person name="Tunlid A."/>
            <person name="Henrissat B."/>
            <person name="Grigoriev I.V."/>
            <person name="Hibbett D.S."/>
            <person name="Martin F."/>
        </authorList>
    </citation>
    <scope>NUCLEOTIDE SEQUENCE [LARGE SCALE GENOMIC DNA]</scope>
    <source>
        <strain evidence="3">Zn</strain>
    </source>
</reference>
<gene>
    <name evidence="2" type="ORF">OIDMADRAFT_84100</name>
</gene>
<evidence type="ECO:0000313" key="2">
    <source>
        <dbReference type="EMBL" id="KIN00648.1"/>
    </source>
</evidence>
<dbReference type="Proteomes" id="UP000054321">
    <property type="component" value="Unassembled WGS sequence"/>
</dbReference>
<feature type="non-terminal residue" evidence="2">
    <location>
        <position position="274"/>
    </location>
</feature>
<dbReference type="STRING" id="913774.A0A0C3DFC9"/>
<keyword evidence="1" id="KW-0732">Signal</keyword>
<evidence type="ECO:0000256" key="1">
    <source>
        <dbReference type="SAM" id="SignalP"/>
    </source>
</evidence>
<protein>
    <recommendedName>
        <fullName evidence="4">Transcription factor domain-containing protein</fullName>
    </recommendedName>
</protein>
<evidence type="ECO:0000313" key="3">
    <source>
        <dbReference type="Proteomes" id="UP000054321"/>
    </source>
</evidence>
<organism evidence="2 3">
    <name type="scientific">Oidiodendron maius (strain Zn)</name>
    <dbReference type="NCBI Taxonomy" id="913774"/>
    <lineage>
        <taxon>Eukaryota</taxon>
        <taxon>Fungi</taxon>
        <taxon>Dikarya</taxon>
        <taxon>Ascomycota</taxon>
        <taxon>Pezizomycotina</taxon>
        <taxon>Leotiomycetes</taxon>
        <taxon>Leotiomycetes incertae sedis</taxon>
        <taxon>Myxotrichaceae</taxon>
        <taxon>Oidiodendron</taxon>
    </lineage>
</organism>
<feature type="non-terminal residue" evidence="2">
    <location>
        <position position="1"/>
    </location>
</feature>